<accession>A0A081N410</accession>
<proteinExistence type="predicted"/>
<reference evidence="2 3" key="1">
    <citation type="submission" date="2014-06" db="EMBL/GenBank/DDBJ databases">
        <title>Whole Genome Sequences of Three Symbiotic Endozoicomonas Bacteria.</title>
        <authorList>
            <person name="Neave M.J."/>
            <person name="Apprill A."/>
            <person name="Voolstra C.R."/>
        </authorList>
    </citation>
    <scope>NUCLEOTIDE SEQUENCE [LARGE SCALE GENOMIC DNA]</scope>
    <source>
        <strain evidence="2 3">DSM 25634</strain>
    </source>
</reference>
<evidence type="ECO:0000313" key="2">
    <source>
        <dbReference type="EMBL" id="KEQ13183.1"/>
    </source>
</evidence>
<dbReference type="EMBL" id="JOKH01000009">
    <property type="protein sequence ID" value="KEQ13183.1"/>
    <property type="molecule type" value="Genomic_DNA"/>
</dbReference>
<protein>
    <submittedName>
        <fullName evidence="2">Uncharacterized protein</fullName>
    </submittedName>
</protein>
<gene>
    <name evidence="2" type="ORF">GZ78_26965</name>
</gene>
<evidence type="ECO:0000313" key="3">
    <source>
        <dbReference type="Proteomes" id="UP000028073"/>
    </source>
</evidence>
<name>A0A081N410_9GAMM</name>
<dbReference type="Proteomes" id="UP000028073">
    <property type="component" value="Unassembled WGS sequence"/>
</dbReference>
<comment type="caution">
    <text evidence="2">The sequence shown here is derived from an EMBL/GenBank/DDBJ whole genome shotgun (WGS) entry which is preliminary data.</text>
</comment>
<feature type="region of interest" description="Disordered" evidence="1">
    <location>
        <begin position="21"/>
        <end position="40"/>
    </location>
</feature>
<evidence type="ECO:0000256" key="1">
    <source>
        <dbReference type="SAM" id="MobiDB-lite"/>
    </source>
</evidence>
<sequence length="83" mass="9446">MPAALNSSLFLSSSVALTTPKHTYAQEPDQQKKAQRFKPPDTSHIKTRFLIFLKVKTQKPHAFYCVRLFQDTAISLQPGQNQE</sequence>
<keyword evidence="3" id="KW-1185">Reference proteome</keyword>
<dbReference type="AlphaFoldDB" id="A0A081N410"/>
<organism evidence="2 3">
    <name type="scientific">Endozoicomonas numazuensis</name>
    <dbReference type="NCBI Taxonomy" id="1137799"/>
    <lineage>
        <taxon>Bacteria</taxon>
        <taxon>Pseudomonadati</taxon>
        <taxon>Pseudomonadota</taxon>
        <taxon>Gammaproteobacteria</taxon>
        <taxon>Oceanospirillales</taxon>
        <taxon>Endozoicomonadaceae</taxon>
        <taxon>Endozoicomonas</taxon>
    </lineage>
</organism>